<gene>
    <name evidence="1" type="ORF">HPB50_005760</name>
</gene>
<reference evidence="1" key="1">
    <citation type="submission" date="2020-05" db="EMBL/GenBank/DDBJ databases">
        <title>Large-scale comparative analyses of tick genomes elucidate their genetic diversity and vector capacities.</title>
        <authorList>
            <person name="Jia N."/>
            <person name="Wang J."/>
            <person name="Shi W."/>
            <person name="Du L."/>
            <person name="Sun Y."/>
            <person name="Zhan W."/>
            <person name="Jiang J."/>
            <person name="Wang Q."/>
            <person name="Zhang B."/>
            <person name="Ji P."/>
            <person name="Sakyi L.B."/>
            <person name="Cui X."/>
            <person name="Yuan T."/>
            <person name="Jiang B."/>
            <person name="Yang W."/>
            <person name="Lam T.T.-Y."/>
            <person name="Chang Q."/>
            <person name="Ding S."/>
            <person name="Wang X."/>
            <person name="Zhu J."/>
            <person name="Ruan X."/>
            <person name="Zhao L."/>
            <person name="Wei J."/>
            <person name="Que T."/>
            <person name="Du C."/>
            <person name="Cheng J."/>
            <person name="Dai P."/>
            <person name="Han X."/>
            <person name="Huang E."/>
            <person name="Gao Y."/>
            <person name="Liu J."/>
            <person name="Shao H."/>
            <person name="Ye R."/>
            <person name="Li L."/>
            <person name="Wei W."/>
            <person name="Wang X."/>
            <person name="Wang C."/>
            <person name="Yang T."/>
            <person name="Huo Q."/>
            <person name="Li W."/>
            <person name="Guo W."/>
            <person name="Chen H."/>
            <person name="Zhou L."/>
            <person name="Ni X."/>
            <person name="Tian J."/>
            <person name="Zhou Y."/>
            <person name="Sheng Y."/>
            <person name="Liu T."/>
            <person name="Pan Y."/>
            <person name="Xia L."/>
            <person name="Li J."/>
            <person name="Zhao F."/>
            <person name="Cao W."/>
        </authorList>
    </citation>
    <scope>NUCLEOTIDE SEQUENCE</scope>
    <source>
        <strain evidence="1">Hyas-2018</strain>
    </source>
</reference>
<organism evidence="1 2">
    <name type="scientific">Hyalomma asiaticum</name>
    <name type="common">Tick</name>
    <dbReference type="NCBI Taxonomy" id="266040"/>
    <lineage>
        <taxon>Eukaryota</taxon>
        <taxon>Metazoa</taxon>
        <taxon>Ecdysozoa</taxon>
        <taxon>Arthropoda</taxon>
        <taxon>Chelicerata</taxon>
        <taxon>Arachnida</taxon>
        <taxon>Acari</taxon>
        <taxon>Parasitiformes</taxon>
        <taxon>Ixodida</taxon>
        <taxon>Ixodoidea</taxon>
        <taxon>Ixodidae</taxon>
        <taxon>Hyalomminae</taxon>
        <taxon>Hyalomma</taxon>
    </lineage>
</organism>
<sequence length="103" mass="11628">MSSPSRVTERSPEERPEPIVLTPVRQCCSRRLRGEAPEFSFIGSGQNLLTYERERCRHDIRSGASSHCSESANAARAFPRGLLRRCVELAGTLRARSESQRLR</sequence>
<dbReference type="EMBL" id="CM023490">
    <property type="protein sequence ID" value="KAH6942448.1"/>
    <property type="molecule type" value="Genomic_DNA"/>
</dbReference>
<protein>
    <submittedName>
        <fullName evidence="1">Uncharacterized protein</fullName>
    </submittedName>
</protein>
<accession>A0ACB7T5U7</accession>
<dbReference type="Proteomes" id="UP000821845">
    <property type="component" value="Chromosome 10"/>
</dbReference>
<comment type="caution">
    <text evidence="1">The sequence shown here is derived from an EMBL/GenBank/DDBJ whole genome shotgun (WGS) entry which is preliminary data.</text>
</comment>
<name>A0ACB7T5U7_HYAAI</name>
<proteinExistence type="predicted"/>
<keyword evidence="2" id="KW-1185">Reference proteome</keyword>
<evidence type="ECO:0000313" key="2">
    <source>
        <dbReference type="Proteomes" id="UP000821845"/>
    </source>
</evidence>
<evidence type="ECO:0000313" key="1">
    <source>
        <dbReference type="EMBL" id="KAH6942448.1"/>
    </source>
</evidence>